<sequence length="139" mass="15086">MPTWKNGVKRSSLCPSLPLRQPSLVILRHRTDRGPARKSSSREREREMAEETAKKKAWSLKKAVAAMSGGGGGGGGGGREGRPWKLPGIKWKGGKRRSLSVGFQVAVIDGVVFRIVSVVEGVVLVSTLCFFYICCGCHF</sequence>
<evidence type="ECO:0000313" key="3">
    <source>
        <dbReference type="EMBL" id="KCW89750.1"/>
    </source>
</evidence>
<reference evidence="3" key="1">
    <citation type="submission" date="2013-07" db="EMBL/GenBank/DDBJ databases">
        <title>The genome of Eucalyptus grandis.</title>
        <authorList>
            <person name="Schmutz J."/>
            <person name="Hayes R."/>
            <person name="Myburg A."/>
            <person name="Tuskan G."/>
            <person name="Grattapaglia D."/>
            <person name="Rokhsar D.S."/>
        </authorList>
    </citation>
    <scope>NUCLEOTIDE SEQUENCE</scope>
    <source>
        <tissue evidence="3">Leaf extractions</tissue>
    </source>
</reference>
<keyword evidence="2" id="KW-0472">Membrane</keyword>
<dbReference type="PANTHER" id="PTHR33726:SF8">
    <property type="entry name" value="TRANSMEMBRANE PROTEIN"/>
    <property type="match status" value="1"/>
</dbReference>
<dbReference type="AlphaFoldDB" id="A0A059DHN0"/>
<keyword evidence="2" id="KW-0812">Transmembrane</keyword>
<name>A0A059DHN0_EUCGR</name>
<dbReference type="PANTHER" id="PTHR33726">
    <property type="entry name" value="TRANSMEMBRANE PROTEIN"/>
    <property type="match status" value="1"/>
</dbReference>
<dbReference type="InParanoid" id="A0A059DHN0"/>
<proteinExistence type="predicted"/>
<evidence type="ECO:0000256" key="2">
    <source>
        <dbReference type="SAM" id="Phobius"/>
    </source>
</evidence>
<feature type="compositionally biased region" description="Basic and acidic residues" evidence="1">
    <location>
        <begin position="32"/>
        <end position="52"/>
    </location>
</feature>
<protein>
    <submittedName>
        <fullName evidence="3">Uncharacterized protein</fullName>
    </submittedName>
</protein>
<feature type="compositionally biased region" description="Gly residues" evidence="1">
    <location>
        <begin position="68"/>
        <end position="78"/>
    </location>
</feature>
<dbReference type="EMBL" id="KK198753">
    <property type="protein sequence ID" value="KCW89750.1"/>
    <property type="molecule type" value="Genomic_DNA"/>
</dbReference>
<organism evidence="3">
    <name type="scientific">Eucalyptus grandis</name>
    <name type="common">Flooded gum</name>
    <dbReference type="NCBI Taxonomy" id="71139"/>
    <lineage>
        <taxon>Eukaryota</taxon>
        <taxon>Viridiplantae</taxon>
        <taxon>Streptophyta</taxon>
        <taxon>Embryophyta</taxon>
        <taxon>Tracheophyta</taxon>
        <taxon>Spermatophyta</taxon>
        <taxon>Magnoliopsida</taxon>
        <taxon>eudicotyledons</taxon>
        <taxon>Gunneridae</taxon>
        <taxon>Pentapetalae</taxon>
        <taxon>rosids</taxon>
        <taxon>malvids</taxon>
        <taxon>Myrtales</taxon>
        <taxon>Myrtaceae</taxon>
        <taxon>Myrtoideae</taxon>
        <taxon>Eucalypteae</taxon>
        <taxon>Eucalyptus</taxon>
    </lineage>
</organism>
<gene>
    <name evidence="3" type="ORF">EUGRSUZ_A02012</name>
</gene>
<accession>A0A059DHN0</accession>
<keyword evidence="2" id="KW-1133">Transmembrane helix</keyword>
<feature type="transmembrane region" description="Helical" evidence="2">
    <location>
        <begin position="105"/>
        <end position="133"/>
    </location>
</feature>
<evidence type="ECO:0000256" key="1">
    <source>
        <dbReference type="SAM" id="MobiDB-lite"/>
    </source>
</evidence>
<feature type="region of interest" description="Disordered" evidence="1">
    <location>
        <begin position="28"/>
        <end position="52"/>
    </location>
</feature>
<dbReference type="STRING" id="71139.A0A059DHN0"/>
<feature type="region of interest" description="Disordered" evidence="1">
    <location>
        <begin position="67"/>
        <end position="87"/>
    </location>
</feature>
<dbReference type="Gramene" id="KCW89750">
    <property type="protein sequence ID" value="KCW89750"/>
    <property type="gene ID" value="EUGRSUZ_A02012"/>
</dbReference>